<protein>
    <submittedName>
        <fullName evidence="1">Uncharacterized protein</fullName>
    </submittedName>
</protein>
<name>A0ACC3MCV1_9PEZI</name>
<organism evidence="1 2">
    <name type="scientific">Vermiconidia calcicola</name>
    <dbReference type="NCBI Taxonomy" id="1690605"/>
    <lineage>
        <taxon>Eukaryota</taxon>
        <taxon>Fungi</taxon>
        <taxon>Dikarya</taxon>
        <taxon>Ascomycota</taxon>
        <taxon>Pezizomycotina</taxon>
        <taxon>Dothideomycetes</taxon>
        <taxon>Dothideomycetidae</taxon>
        <taxon>Mycosphaerellales</taxon>
        <taxon>Extremaceae</taxon>
        <taxon>Vermiconidia</taxon>
    </lineage>
</organism>
<proteinExistence type="predicted"/>
<accession>A0ACC3MCV1</accession>
<dbReference type="Proteomes" id="UP001281147">
    <property type="component" value="Unassembled WGS sequence"/>
</dbReference>
<gene>
    <name evidence="1" type="ORF">LTR37_019858</name>
</gene>
<sequence length="506" mass="55496">MYGNNTIVTGDNKDVAAWLFERSMSDPGFVAGFCQANVGDTSPNINGAYCEYGEDVGQQCDFEHSLCGNKSQPCRGRGPYYGLDDAGTASTYEIEERQFEAAKALFLDTAAFILVAGKPVRSVHQFVDFSTYHFALANGTMVKTCPAALGYSFAAGTTDGSGAFDFQQADPGDPNANPLWAYVGNLLHSPNDTQKECQGVKPILLDIGESNTPYQWAPNIVDIQLLRVGQFFIVVSSGEATTMSGRRWREAVQSAVANTFGDLNDTEPVVVLGGPANSYTHYFATTEEYSIQRYEGASTLYGPHTLDAHLTLSAELLPYLDTTASNLPPLYPGPSPPINVNNSLSFITGVVVDNPPFLKSFEDQKTAPNPTYRAGDSISVTFVGANPRNDFRLEGTFAAVDRFGFKTMTWKQVRDDSDWGLLFEWKRTSTVLGTSEVIITWETKWEADSWRPTPVLSADHSDQLARQVRLRGLYRIRYNGDSKSIGGTISGFQGVSSEFRIQCHVY</sequence>
<reference evidence="1" key="1">
    <citation type="submission" date="2023-07" db="EMBL/GenBank/DDBJ databases">
        <title>Black Yeasts Isolated from many extreme environments.</title>
        <authorList>
            <person name="Coleine C."/>
            <person name="Stajich J.E."/>
            <person name="Selbmann L."/>
        </authorList>
    </citation>
    <scope>NUCLEOTIDE SEQUENCE</scope>
    <source>
        <strain evidence="1">CCFEE 5714</strain>
    </source>
</reference>
<evidence type="ECO:0000313" key="1">
    <source>
        <dbReference type="EMBL" id="KAK3686385.1"/>
    </source>
</evidence>
<evidence type="ECO:0000313" key="2">
    <source>
        <dbReference type="Proteomes" id="UP001281147"/>
    </source>
</evidence>
<comment type="caution">
    <text evidence="1">The sequence shown here is derived from an EMBL/GenBank/DDBJ whole genome shotgun (WGS) entry which is preliminary data.</text>
</comment>
<keyword evidence="2" id="KW-1185">Reference proteome</keyword>
<dbReference type="EMBL" id="JAUTXU010000322">
    <property type="protein sequence ID" value="KAK3686385.1"/>
    <property type="molecule type" value="Genomic_DNA"/>
</dbReference>